<keyword evidence="4" id="KW-1185">Reference proteome</keyword>
<dbReference type="InterPro" id="IPR036514">
    <property type="entry name" value="SGNH_hydro_sf"/>
</dbReference>
<feature type="signal peptide" evidence="1">
    <location>
        <begin position="1"/>
        <end position="17"/>
    </location>
</feature>
<dbReference type="SUPFAM" id="SSF52266">
    <property type="entry name" value="SGNH hydrolase"/>
    <property type="match status" value="1"/>
</dbReference>
<gene>
    <name evidence="3" type="ORF">QM481_17630</name>
</gene>
<sequence length="953" mass="102952">MLKKLPLLLCFWFISHAVVSQITITSPVQRQVIQRDLANKAIVTIVGSYSQPVDELQVRFIPVKTGQGTALDWTVFKTNPRGGLFKGTVTLTGGWYSMEVRGLLRGSVVGNVSRIERVGVGEVFVIAGQSNAGGSGLRSTNETAASDDRVNCANFMNDPSYRTSISYQATYDPNNKSFITTSTDAFSIVEFSQLKKDVTIGPLGIGPYYWGKVGDALADLLNVPILFFNTGWAGASVRVWRDSAVFPTIGAESDFQFSTDPNNKNRYIPGYPYANLKAVLGYYGINLGMRAILWMEGETANLLNLDAIATNAALPPNQRLSDSELEKRLPMRDSVYLANLTDLIKKTRQDLGNNKLAWVVARTSYSGQLNCNTSSVGASAPKPSPMIVNAQNSAVTSKNLQPIFPGPFTDNIQVDKIGDRGQCVHFTGSGLDQAAKAWVAALTSPVSNSDQRNFFDLNEPIMADTIPEVNLSCISNQKLGLSLPAGYSAYQWVNSNYEIMGNTKDVTVGSGTYFAKITKPNGNIIQIPSFTVKANTSPAAPTVSANADLNYCEGTTVGLTSSDGALYEWVASNSNTIIARTKTLNIGINGTYSVRIIDQNACLSPLSNGVTLVSKPRPVQPTIALKSSTEFCDGQSAKLSSSSVGAAGYLWSNGLTTQDVDIKTAGTFSVRTLGANGCYSASSIGVPTLVNPLPTSPTIRATSDTVFCEGSKTRITLTPANANYVGFNWERNAALSGENASSIDISTTALVKGYVVDAKGCYSKPSNAIWAVRKAKPVSPVIYRVGPYLLAARSTQPVDEYTWSLSGQALATKDTLIRAITEGVYTLQSKRRYPILASTSPLVCLSSETSLVTYFDTKSSSILETTEFKFPDDKGVSIYPNPTSGVFSVDSKYNLEGVVIKVYTMAGIEVYATEKFDFNSRRTLDLSNLPTGNYLLRVDSQNYRLTKQLIITR</sequence>
<name>A0ABT6Z5E8_9BACT</name>
<organism evidence="3 4">
    <name type="scientific">Flectobacillus rivi</name>
    <dbReference type="NCBI Taxonomy" id="2984209"/>
    <lineage>
        <taxon>Bacteria</taxon>
        <taxon>Pseudomonadati</taxon>
        <taxon>Bacteroidota</taxon>
        <taxon>Cytophagia</taxon>
        <taxon>Cytophagales</taxon>
        <taxon>Flectobacillaceae</taxon>
        <taxon>Flectobacillus</taxon>
    </lineage>
</organism>
<dbReference type="EMBL" id="JASHIE010000012">
    <property type="protein sequence ID" value="MDI9876364.1"/>
    <property type="molecule type" value="Genomic_DNA"/>
</dbReference>
<dbReference type="Pfam" id="PF18962">
    <property type="entry name" value="Por_Secre_tail"/>
    <property type="match status" value="1"/>
</dbReference>
<dbReference type="NCBIfam" id="TIGR04183">
    <property type="entry name" value="Por_Secre_tail"/>
    <property type="match status" value="1"/>
</dbReference>
<protein>
    <submittedName>
        <fullName evidence="3">T9SS type A sorting domain-containing protein</fullName>
    </submittedName>
</protein>
<dbReference type="Proteomes" id="UP001225761">
    <property type="component" value="Unassembled WGS sequence"/>
</dbReference>
<evidence type="ECO:0000313" key="4">
    <source>
        <dbReference type="Proteomes" id="UP001225761"/>
    </source>
</evidence>
<reference evidence="3 4" key="1">
    <citation type="submission" date="2023-05" db="EMBL/GenBank/DDBJ databases">
        <title>Novel species of genus Flectobacillus isolated from stream in China.</title>
        <authorList>
            <person name="Lu H."/>
        </authorList>
    </citation>
    <scope>NUCLEOTIDE SEQUENCE [LARGE SCALE GENOMIC DNA]</scope>
    <source>
        <strain evidence="3 4">LFS242W</strain>
    </source>
</reference>
<keyword evidence="1" id="KW-0732">Signal</keyword>
<feature type="domain" description="Secretion system C-terminal sorting" evidence="2">
    <location>
        <begin position="878"/>
        <end position="951"/>
    </location>
</feature>
<proteinExistence type="predicted"/>
<dbReference type="Gene3D" id="3.40.50.1110">
    <property type="entry name" value="SGNH hydrolase"/>
    <property type="match status" value="1"/>
</dbReference>
<evidence type="ECO:0000259" key="2">
    <source>
        <dbReference type="Pfam" id="PF18962"/>
    </source>
</evidence>
<accession>A0ABT6Z5E8</accession>
<dbReference type="InterPro" id="IPR026444">
    <property type="entry name" value="Secre_tail"/>
</dbReference>
<evidence type="ECO:0000256" key="1">
    <source>
        <dbReference type="SAM" id="SignalP"/>
    </source>
</evidence>
<comment type="caution">
    <text evidence="3">The sequence shown here is derived from an EMBL/GenBank/DDBJ whole genome shotgun (WGS) entry which is preliminary data.</text>
</comment>
<evidence type="ECO:0000313" key="3">
    <source>
        <dbReference type="EMBL" id="MDI9876364.1"/>
    </source>
</evidence>
<feature type="chain" id="PRO_5045096392" evidence="1">
    <location>
        <begin position="18"/>
        <end position="953"/>
    </location>
</feature>
<dbReference type="RefSeq" id="WP_283382686.1">
    <property type="nucleotide sequence ID" value="NZ_JASHIE010000012.1"/>
</dbReference>